<protein>
    <submittedName>
        <fullName evidence="1">Uncharacterized protein</fullName>
    </submittedName>
</protein>
<evidence type="ECO:0000313" key="1">
    <source>
        <dbReference type="EMBL" id="KAJ7551394.1"/>
    </source>
</evidence>
<organism evidence="1 2">
    <name type="scientific">Diphasiastrum complanatum</name>
    <name type="common">Issler's clubmoss</name>
    <name type="synonym">Lycopodium complanatum</name>
    <dbReference type="NCBI Taxonomy" id="34168"/>
    <lineage>
        <taxon>Eukaryota</taxon>
        <taxon>Viridiplantae</taxon>
        <taxon>Streptophyta</taxon>
        <taxon>Embryophyta</taxon>
        <taxon>Tracheophyta</taxon>
        <taxon>Lycopodiopsida</taxon>
        <taxon>Lycopodiales</taxon>
        <taxon>Lycopodiaceae</taxon>
        <taxon>Lycopodioideae</taxon>
        <taxon>Diphasiastrum</taxon>
    </lineage>
</organism>
<evidence type="ECO:0000313" key="2">
    <source>
        <dbReference type="Proteomes" id="UP001162992"/>
    </source>
</evidence>
<sequence length="115" mass="13528">MISGFFVVHQLKWPNTKYFSTVFQSKGRMYPRVSSFWYTEVSSCVRLHSLHYFIHQHAIHPPTTLNFIHSTVKSIIPHPPINPVLPRHPSLFDFRGLFVVFLLFFTIYLCVSSIF</sequence>
<accession>A0ACC2DB69</accession>
<dbReference type="EMBL" id="CM055097">
    <property type="protein sequence ID" value="KAJ7551394.1"/>
    <property type="molecule type" value="Genomic_DNA"/>
</dbReference>
<name>A0ACC2DB69_DIPCM</name>
<proteinExistence type="predicted"/>
<reference evidence="2" key="1">
    <citation type="journal article" date="2024" name="Proc. Natl. Acad. Sci. U.S.A.">
        <title>Extraordinary preservation of gene collinearity over three hundred million years revealed in homosporous lycophytes.</title>
        <authorList>
            <person name="Li C."/>
            <person name="Wickell D."/>
            <person name="Kuo L.Y."/>
            <person name="Chen X."/>
            <person name="Nie B."/>
            <person name="Liao X."/>
            <person name="Peng D."/>
            <person name="Ji J."/>
            <person name="Jenkins J."/>
            <person name="Williams M."/>
            <person name="Shu S."/>
            <person name="Plott C."/>
            <person name="Barry K."/>
            <person name="Rajasekar S."/>
            <person name="Grimwood J."/>
            <person name="Han X."/>
            <person name="Sun S."/>
            <person name="Hou Z."/>
            <person name="He W."/>
            <person name="Dai G."/>
            <person name="Sun C."/>
            <person name="Schmutz J."/>
            <person name="Leebens-Mack J.H."/>
            <person name="Li F.W."/>
            <person name="Wang L."/>
        </authorList>
    </citation>
    <scope>NUCLEOTIDE SEQUENCE [LARGE SCALE GENOMIC DNA]</scope>
    <source>
        <strain evidence="2">cv. PW_Plant_1</strain>
    </source>
</reference>
<comment type="caution">
    <text evidence="1">The sequence shown here is derived from an EMBL/GenBank/DDBJ whole genome shotgun (WGS) entry which is preliminary data.</text>
</comment>
<gene>
    <name evidence="1" type="ORF">O6H91_06G013200</name>
</gene>
<dbReference type="Proteomes" id="UP001162992">
    <property type="component" value="Chromosome 6"/>
</dbReference>
<keyword evidence="2" id="KW-1185">Reference proteome</keyword>